<dbReference type="InterPro" id="IPR000281">
    <property type="entry name" value="HTH_RpiR"/>
</dbReference>
<organism evidence="5 6">
    <name type="scientific">Paramylibacter kogurei</name>
    <dbReference type="NCBI Taxonomy" id="1889778"/>
    <lineage>
        <taxon>Bacteria</taxon>
        <taxon>Pseudomonadati</taxon>
        <taxon>Pseudomonadota</taxon>
        <taxon>Alphaproteobacteria</taxon>
        <taxon>Rhodobacterales</taxon>
        <taxon>Paracoccaceae</taxon>
        <taxon>Paramylibacter</taxon>
    </lineage>
</organism>
<proteinExistence type="predicted"/>
<evidence type="ECO:0000313" key="6">
    <source>
        <dbReference type="Proteomes" id="UP000231516"/>
    </source>
</evidence>
<dbReference type="InterPro" id="IPR009057">
    <property type="entry name" value="Homeodomain-like_sf"/>
</dbReference>
<evidence type="ECO:0000256" key="2">
    <source>
        <dbReference type="ARBA" id="ARBA00023125"/>
    </source>
</evidence>
<evidence type="ECO:0000313" key="5">
    <source>
        <dbReference type="EMBL" id="PIB26810.1"/>
    </source>
</evidence>
<name>A0A2G5KDA0_9RHOB</name>
<keyword evidence="3" id="KW-0804">Transcription</keyword>
<protein>
    <recommendedName>
        <fullName evidence="4">HTH rpiR-type domain-containing protein</fullName>
    </recommendedName>
</protein>
<dbReference type="GO" id="GO:0003677">
    <property type="term" value="F:DNA binding"/>
    <property type="evidence" value="ECO:0007669"/>
    <property type="project" value="UniProtKB-KW"/>
</dbReference>
<dbReference type="EMBL" id="MDGM01000001">
    <property type="protein sequence ID" value="PIB26810.1"/>
    <property type="molecule type" value="Genomic_DNA"/>
</dbReference>
<keyword evidence="2" id="KW-0238">DNA-binding</keyword>
<dbReference type="AlphaFoldDB" id="A0A2G5KDA0"/>
<dbReference type="InterPro" id="IPR001347">
    <property type="entry name" value="SIS_dom"/>
</dbReference>
<dbReference type="InterPro" id="IPR046348">
    <property type="entry name" value="SIS_dom_sf"/>
</dbReference>
<dbReference type="GO" id="GO:0097367">
    <property type="term" value="F:carbohydrate derivative binding"/>
    <property type="evidence" value="ECO:0007669"/>
    <property type="project" value="InterPro"/>
</dbReference>
<reference evidence="5 6" key="1">
    <citation type="submission" date="2016-08" db="EMBL/GenBank/DDBJ databases">
        <title>Draft genome of Amylibacter sp. strain 4G11.</title>
        <authorList>
            <person name="Wong S.-K."/>
            <person name="Hamasaki K."/>
            <person name="Yoshizawa S."/>
        </authorList>
    </citation>
    <scope>NUCLEOTIDE SEQUENCE [LARGE SCALE GENOMIC DNA]</scope>
    <source>
        <strain evidence="5 6">4G11</strain>
    </source>
</reference>
<dbReference type="PANTHER" id="PTHR30514:SF18">
    <property type="entry name" value="RPIR-FAMILY TRANSCRIPTIONAL REGULATOR"/>
    <property type="match status" value="1"/>
</dbReference>
<sequence>MGTAQQNKVLGMIRDQYSDLPPTLQLAAKYVIDHPADFGIDPIRSTAEKIGVSTYSLVRLARELGYPGFEEFRDPFRRALRASSKPIINSNWLDELSFEGETGTALANSAENAMSILKHSLRQMTPEKADAFVSRLTKARTVYVTATRASYSLAYYFQHVVRLVLPNVQLIPRDMANPIDDLNFASDQDVLLAITVKPYSQITVNACKFAREKGLGLLIITDSQLPLADLKPDEVLTAEMDSPHGFACYLGVMSILESLIHLLVKEGGQQAQDNIKSYQELKARMDGSSPF</sequence>
<dbReference type="InterPro" id="IPR047640">
    <property type="entry name" value="RpiR-like"/>
</dbReference>
<dbReference type="GO" id="GO:1901135">
    <property type="term" value="P:carbohydrate derivative metabolic process"/>
    <property type="evidence" value="ECO:0007669"/>
    <property type="project" value="InterPro"/>
</dbReference>
<dbReference type="RefSeq" id="WP_099591153.1">
    <property type="nucleotide sequence ID" value="NZ_MDGM01000001.1"/>
</dbReference>
<dbReference type="Gene3D" id="1.10.10.10">
    <property type="entry name" value="Winged helix-like DNA-binding domain superfamily/Winged helix DNA-binding domain"/>
    <property type="match status" value="1"/>
</dbReference>
<dbReference type="GO" id="GO:0003700">
    <property type="term" value="F:DNA-binding transcription factor activity"/>
    <property type="evidence" value="ECO:0007669"/>
    <property type="project" value="InterPro"/>
</dbReference>
<dbReference type="Pfam" id="PF01418">
    <property type="entry name" value="HTH_6"/>
    <property type="match status" value="1"/>
</dbReference>
<dbReference type="Proteomes" id="UP000231516">
    <property type="component" value="Unassembled WGS sequence"/>
</dbReference>
<accession>A0A2G5KDA0</accession>
<dbReference type="CDD" id="cd05013">
    <property type="entry name" value="SIS_RpiR"/>
    <property type="match status" value="1"/>
</dbReference>
<evidence type="ECO:0000256" key="1">
    <source>
        <dbReference type="ARBA" id="ARBA00023015"/>
    </source>
</evidence>
<dbReference type="OrthoDB" id="9814676at2"/>
<evidence type="ECO:0000259" key="4">
    <source>
        <dbReference type="PROSITE" id="PS51071"/>
    </source>
</evidence>
<comment type="caution">
    <text evidence="5">The sequence shown here is derived from an EMBL/GenBank/DDBJ whole genome shotgun (WGS) entry which is preliminary data.</text>
</comment>
<dbReference type="SUPFAM" id="SSF53697">
    <property type="entry name" value="SIS domain"/>
    <property type="match status" value="1"/>
</dbReference>
<keyword evidence="1" id="KW-0805">Transcription regulation</keyword>
<dbReference type="SUPFAM" id="SSF46689">
    <property type="entry name" value="Homeodomain-like"/>
    <property type="match status" value="1"/>
</dbReference>
<dbReference type="PROSITE" id="PS51071">
    <property type="entry name" value="HTH_RPIR"/>
    <property type="match status" value="1"/>
</dbReference>
<dbReference type="Gene3D" id="3.40.50.10490">
    <property type="entry name" value="Glucose-6-phosphate isomerase like protein, domain 1"/>
    <property type="match status" value="1"/>
</dbReference>
<evidence type="ECO:0000256" key="3">
    <source>
        <dbReference type="ARBA" id="ARBA00023163"/>
    </source>
</evidence>
<dbReference type="Pfam" id="PF01380">
    <property type="entry name" value="SIS"/>
    <property type="match status" value="1"/>
</dbReference>
<feature type="domain" description="HTH rpiR-type" evidence="4">
    <location>
        <begin position="7"/>
        <end position="83"/>
    </location>
</feature>
<keyword evidence="6" id="KW-1185">Reference proteome</keyword>
<dbReference type="InterPro" id="IPR036388">
    <property type="entry name" value="WH-like_DNA-bd_sf"/>
</dbReference>
<dbReference type="InterPro" id="IPR035472">
    <property type="entry name" value="RpiR-like_SIS"/>
</dbReference>
<dbReference type="PANTHER" id="PTHR30514">
    <property type="entry name" value="GLUCOKINASE"/>
    <property type="match status" value="1"/>
</dbReference>
<gene>
    <name evidence="5" type="ORF">BFP76_10445</name>
</gene>